<accession>A0A6J4MJ09</accession>
<sequence>MRRPSLPFLLLPLLACASSGARSGGANAPAPPDRVVLVDERGRIYRSPVLRNEAEEQVVPGTMQQSVQALVAAYESLGLSVNTVDWTTGLVAARGLAAPRRIGGIVLGRYVDCGSTQVGQQRADSYAVTLNTESVVRPGETGRMVISTFMNGSARPRGVAGEPVPCATTRALERRIHLQVAKQLAGG</sequence>
<feature type="chain" id="PRO_5026817866" description="DUF4410 domain-containing protein" evidence="1">
    <location>
        <begin position="22"/>
        <end position="187"/>
    </location>
</feature>
<protein>
    <recommendedName>
        <fullName evidence="3">DUF4410 domain-containing protein</fullName>
    </recommendedName>
</protein>
<evidence type="ECO:0000313" key="2">
    <source>
        <dbReference type="EMBL" id="CAA9361154.1"/>
    </source>
</evidence>
<evidence type="ECO:0008006" key="3">
    <source>
        <dbReference type="Google" id="ProtNLM"/>
    </source>
</evidence>
<proteinExistence type="predicted"/>
<gene>
    <name evidence="2" type="ORF">AVDCRST_MAG40-3488</name>
</gene>
<dbReference type="EMBL" id="CADCTX010000960">
    <property type="protein sequence ID" value="CAA9361154.1"/>
    <property type="molecule type" value="Genomic_DNA"/>
</dbReference>
<dbReference type="AlphaFoldDB" id="A0A6J4MJ09"/>
<keyword evidence="1" id="KW-0732">Signal</keyword>
<reference evidence="2" key="1">
    <citation type="submission" date="2020-02" db="EMBL/GenBank/DDBJ databases">
        <authorList>
            <person name="Meier V. D."/>
        </authorList>
    </citation>
    <scope>NUCLEOTIDE SEQUENCE</scope>
    <source>
        <strain evidence="2">AVDCRST_MAG40</strain>
    </source>
</reference>
<organism evidence="2">
    <name type="scientific">uncultured Gemmatimonadaceae bacterium</name>
    <dbReference type="NCBI Taxonomy" id="246130"/>
    <lineage>
        <taxon>Bacteria</taxon>
        <taxon>Pseudomonadati</taxon>
        <taxon>Gemmatimonadota</taxon>
        <taxon>Gemmatimonadia</taxon>
        <taxon>Gemmatimonadales</taxon>
        <taxon>Gemmatimonadaceae</taxon>
        <taxon>environmental samples</taxon>
    </lineage>
</organism>
<feature type="signal peptide" evidence="1">
    <location>
        <begin position="1"/>
        <end position="21"/>
    </location>
</feature>
<name>A0A6J4MJ09_9BACT</name>
<evidence type="ECO:0000256" key="1">
    <source>
        <dbReference type="SAM" id="SignalP"/>
    </source>
</evidence>